<gene>
    <name evidence="1" type="ORF">PLOB_00049126</name>
</gene>
<protein>
    <recommendedName>
        <fullName evidence="3">Apolipoprotein B</fullName>
    </recommendedName>
</protein>
<name>A0ABN8Q1C5_9CNID</name>
<dbReference type="Proteomes" id="UP001159405">
    <property type="component" value="Unassembled WGS sequence"/>
</dbReference>
<sequence length="273" mass="29781">MKSFRNPKYLERYEDVIFDLEQGINTADPANNAAQVRAPNLKFIADNTGEATPFDWYNARFSMDFKLGLLAGGNIGAADDNGTVNGSNSFMKKLTILASGKEVYSCNEANHVANIKNLLEYSPSYAKSIGTKEFYYPDTSRLAERDDTNANYNVGFALRKKVLASLGAKLLPYAIKGVSKVAPALATGAASALGDIGIKKLFGKGISILKRFFPMLPPFAREFTKAQLDQINKVYKTGGRLVIKPTRKQIEYRKGGFLGTLASIGIPMAISLV</sequence>
<dbReference type="EMBL" id="CALNXK010000094">
    <property type="protein sequence ID" value="CAH3152532.1"/>
    <property type="molecule type" value="Genomic_DNA"/>
</dbReference>
<keyword evidence="2" id="KW-1185">Reference proteome</keyword>
<proteinExistence type="predicted"/>
<evidence type="ECO:0000313" key="1">
    <source>
        <dbReference type="EMBL" id="CAH3152532.1"/>
    </source>
</evidence>
<evidence type="ECO:0000313" key="2">
    <source>
        <dbReference type="Proteomes" id="UP001159405"/>
    </source>
</evidence>
<accession>A0ABN8Q1C5</accession>
<evidence type="ECO:0008006" key="3">
    <source>
        <dbReference type="Google" id="ProtNLM"/>
    </source>
</evidence>
<comment type="caution">
    <text evidence="1">The sequence shown here is derived from an EMBL/GenBank/DDBJ whole genome shotgun (WGS) entry which is preliminary data.</text>
</comment>
<organism evidence="1 2">
    <name type="scientific">Porites lobata</name>
    <dbReference type="NCBI Taxonomy" id="104759"/>
    <lineage>
        <taxon>Eukaryota</taxon>
        <taxon>Metazoa</taxon>
        <taxon>Cnidaria</taxon>
        <taxon>Anthozoa</taxon>
        <taxon>Hexacorallia</taxon>
        <taxon>Scleractinia</taxon>
        <taxon>Fungiina</taxon>
        <taxon>Poritidae</taxon>
        <taxon>Porites</taxon>
    </lineage>
</organism>
<reference evidence="1 2" key="1">
    <citation type="submission" date="2022-05" db="EMBL/GenBank/DDBJ databases">
        <authorList>
            <consortium name="Genoscope - CEA"/>
            <person name="William W."/>
        </authorList>
    </citation>
    <scope>NUCLEOTIDE SEQUENCE [LARGE SCALE GENOMIC DNA]</scope>
</reference>